<sequence length="376" mass="40139">MRRKPAELRRQRWLRLPARWLILLALVLFDLWAGTPALAAPAASAGKNQGEIPLPSFSPSKTRSSILRLADSFIGTPYVYGGTSPKGLDCSGYVFLVFKEATGRNLPRTVSSLGRWVLIIPRKELIAGDLVFFDLEAPDSGSGSDTPIGPAVIAAADHVGIYVGDGQFLHSASAGSRRGVTRNSLSESSWSRRYLFAGRVVSASPLSGLAIEASVLGIVNGDALVGGGAPQLELRGAGLGAAVSLPIFNNFSIGLRGRAEYDELLGILRLPLELVIGQNVGFSLFAGPAFTLGAPELSATDSGPTRGYDAPLDWLGTAGIRWSTPMIRSGASGLGLFFELRYNRYLVLPGQPEELAVDRNATISLGIGLRYRWVRY</sequence>
<dbReference type="Gene3D" id="3.90.1720.10">
    <property type="entry name" value="endopeptidase domain like (from Nostoc punctiforme)"/>
    <property type="match status" value="1"/>
</dbReference>
<evidence type="ECO:0000256" key="3">
    <source>
        <dbReference type="ARBA" id="ARBA00022801"/>
    </source>
</evidence>
<organism evidence="6">
    <name type="scientific">bioreactor metagenome</name>
    <dbReference type="NCBI Taxonomy" id="1076179"/>
    <lineage>
        <taxon>unclassified sequences</taxon>
        <taxon>metagenomes</taxon>
        <taxon>ecological metagenomes</taxon>
    </lineage>
</organism>
<dbReference type="PROSITE" id="PS51935">
    <property type="entry name" value="NLPC_P60"/>
    <property type="match status" value="1"/>
</dbReference>
<evidence type="ECO:0000256" key="4">
    <source>
        <dbReference type="ARBA" id="ARBA00022807"/>
    </source>
</evidence>
<comment type="caution">
    <text evidence="6">The sequence shown here is derived from an EMBL/GenBank/DDBJ whole genome shotgun (WGS) entry which is preliminary data.</text>
</comment>
<dbReference type="InterPro" id="IPR000064">
    <property type="entry name" value="NLP_P60_dom"/>
</dbReference>
<dbReference type="PANTHER" id="PTHR47053:SF1">
    <property type="entry name" value="MUREIN DD-ENDOPEPTIDASE MEPH-RELATED"/>
    <property type="match status" value="1"/>
</dbReference>
<comment type="similarity">
    <text evidence="1">Belongs to the peptidase C40 family.</text>
</comment>
<gene>
    <name evidence="6" type="ORF">SDC9_16403</name>
</gene>
<dbReference type="GO" id="GO:0006508">
    <property type="term" value="P:proteolysis"/>
    <property type="evidence" value="ECO:0007669"/>
    <property type="project" value="UniProtKB-KW"/>
</dbReference>
<dbReference type="InterPro" id="IPR051202">
    <property type="entry name" value="Peptidase_C40"/>
</dbReference>
<accession>A0A644TUN4</accession>
<keyword evidence="3" id="KW-0378">Hydrolase</keyword>
<proteinExistence type="inferred from homology"/>
<reference evidence="6" key="1">
    <citation type="submission" date="2019-08" db="EMBL/GenBank/DDBJ databases">
        <authorList>
            <person name="Kucharzyk K."/>
            <person name="Murdoch R.W."/>
            <person name="Higgins S."/>
            <person name="Loffler F."/>
        </authorList>
    </citation>
    <scope>NUCLEOTIDE SEQUENCE</scope>
</reference>
<dbReference type="AlphaFoldDB" id="A0A644TUN4"/>
<keyword evidence="4" id="KW-0788">Thiol protease</keyword>
<dbReference type="Pfam" id="PF00877">
    <property type="entry name" value="NLPC_P60"/>
    <property type="match status" value="1"/>
</dbReference>
<evidence type="ECO:0000256" key="1">
    <source>
        <dbReference type="ARBA" id="ARBA00007074"/>
    </source>
</evidence>
<dbReference type="SUPFAM" id="SSF54001">
    <property type="entry name" value="Cysteine proteinases"/>
    <property type="match status" value="1"/>
</dbReference>
<feature type="domain" description="NlpC/P60" evidence="5">
    <location>
        <begin position="60"/>
        <end position="201"/>
    </location>
</feature>
<dbReference type="GO" id="GO:0008234">
    <property type="term" value="F:cysteine-type peptidase activity"/>
    <property type="evidence" value="ECO:0007669"/>
    <property type="project" value="UniProtKB-KW"/>
</dbReference>
<dbReference type="InterPro" id="IPR038765">
    <property type="entry name" value="Papain-like_cys_pep_sf"/>
</dbReference>
<dbReference type="PANTHER" id="PTHR47053">
    <property type="entry name" value="MUREIN DD-ENDOPEPTIDASE MEPH-RELATED"/>
    <property type="match status" value="1"/>
</dbReference>
<evidence type="ECO:0000313" key="6">
    <source>
        <dbReference type="EMBL" id="MPL70644.1"/>
    </source>
</evidence>
<evidence type="ECO:0000259" key="5">
    <source>
        <dbReference type="PROSITE" id="PS51935"/>
    </source>
</evidence>
<protein>
    <recommendedName>
        <fullName evidence="5">NlpC/P60 domain-containing protein</fullName>
    </recommendedName>
</protein>
<dbReference type="EMBL" id="VSSQ01000054">
    <property type="protein sequence ID" value="MPL70644.1"/>
    <property type="molecule type" value="Genomic_DNA"/>
</dbReference>
<name>A0A644TUN4_9ZZZZ</name>
<keyword evidence="2" id="KW-0645">Protease</keyword>
<evidence type="ECO:0000256" key="2">
    <source>
        <dbReference type="ARBA" id="ARBA00022670"/>
    </source>
</evidence>